<sequence length="418" mass="47427">MDVTKFFQNATIVVNMLGVIGNAIMICVLNKWSMGGKLPNILFLAQALSDLLVCLQSVILMLQPKLWLTHNWTSDQILCRLWHSQFLYWLTVQMSIGNLVLIGFERYCALVYPLHYQKWRSKKVAVTMFISNLCYNLVLSSPNIMEGHLVLNDTQQHDCITNKYETVVLEQLMLAYAFIWFIFIYLVGLFLLVFFYFRIIMALKHSAKMTVRRSCVDLDKVATSNGLRTSFSKQSTLSVGGSGMAKPIPRGSTSSVNAHSQFTRIAILITIFYVLCITYDAISYILGKNKIIQYDYGSIEHTLGMFTVSLNSFANPVIYFGFVVRQSCVRRVSKSNMANLYICCRGSKPIVVVNSSAGEKTDFFKTKNGKMPRIRRNRSRLAEAAEDFGQIECYSSNSDDRTLSGENRSSRELKTANV</sequence>
<keyword evidence="5" id="KW-0675">Receptor</keyword>
<dbReference type="InterPro" id="IPR017452">
    <property type="entry name" value="GPCR_Rhodpsn_7TM"/>
</dbReference>
<evidence type="ECO:0000313" key="10">
    <source>
        <dbReference type="Proteomes" id="UP001626550"/>
    </source>
</evidence>
<feature type="domain" description="G-protein coupled receptors family 1 profile" evidence="8">
    <location>
        <begin position="21"/>
        <end position="319"/>
    </location>
</feature>
<evidence type="ECO:0000259" key="8">
    <source>
        <dbReference type="PROSITE" id="PS50262"/>
    </source>
</evidence>
<feature type="transmembrane region" description="Helical" evidence="7">
    <location>
        <begin position="41"/>
        <end position="62"/>
    </location>
</feature>
<organism evidence="9 10">
    <name type="scientific">Cichlidogyrus casuarinus</name>
    <dbReference type="NCBI Taxonomy" id="1844966"/>
    <lineage>
        <taxon>Eukaryota</taxon>
        <taxon>Metazoa</taxon>
        <taxon>Spiralia</taxon>
        <taxon>Lophotrochozoa</taxon>
        <taxon>Platyhelminthes</taxon>
        <taxon>Monogenea</taxon>
        <taxon>Monopisthocotylea</taxon>
        <taxon>Dactylogyridea</taxon>
        <taxon>Ancyrocephalidae</taxon>
        <taxon>Cichlidogyrus</taxon>
    </lineage>
</organism>
<evidence type="ECO:0000256" key="1">
    <source>
        <dbReference type="ARBA" id="ARBA00004370"/>
    </source>
</evidence>
<evidence type="ECO:0000256" key="6">
    <source>
        <dbReference type="SAM" id="MobiDB-lite"/>
    </source>
</evidence>
<keyword evidence="10" id="KW-1185">Reference proteome</keyword>
<evidence type="ECO:0000256" key="2">
    <source>
        <dbReference type="ARBA" id="ARBA00022692"/>
    </source>
</evidence>
<keyword evidence="2 5" id="KW-0812">Transmembrane</keyword>
<dbReference type="AlphaFoldDB" id="A0ABD2QJS0"/>
<feature type="transmembrane region" description="Helical" evidence="7">
    <location>
        <begin position="265"/>
        <end position="286"/>
    </location>
</feature>
<feature type="transmembrane region" description="Helical" evidence="7">
    <location>
        <begin position="6"/>
        <end position="29"/>
    </location>
</feature>
<dbReference type="GO" id="GO:0004930">
    <property type="term" value="F:G protein-coupled receptor activity"/>
    <property type="evidence" value="ECO:0007669"/>
    <property type="project" value="UniProtKB-KW"/>
</dbReference>
<evidence type="ECO:0000256" key="4">
    <source>
        <dbReference type="ARBA" id="ARBA00023136"/>
    </source>
</evidence>
<dbReference type="PANTHER" id="PTHR45698">
    <property type="entry name" value="TRACE AMINE-ASSOCIATED RECEPTOR 19N-RELATED"/>
    <property type="match status" value="1"/>
</dbReference>
<comment type="caution">
    <text evidence="9">The sequence shown here is derived from an EMBL/GenBank/DDBJ whole genome shotgun (WGS) entry which is preliminary data.</text>
</comment>
<feature type="transmembrane region" description="Helical" evidence="7">
    <location>
        <begin position="124"/>
        <end position="145"/>
    </location>
</feature>
<dbReference type="CDD" id="cd00637">
    <property type="entry name" value="7tm_classA_rhodopsin-like"/>
    <property type="match status" value="1"/>
</dbReference>
<dbReference type="Gene3D" id="1.20.1070.10">
    <property type="entry name" value="Rhodopsin 7-helix transmembrane proteins"/>
    <property type="match status" value="1"/>
</dbReference>
<dbReference type="PANTHER" id="PTHR45698:SF1">
    <property type="entry name" value="TRACE AMINE-ASSOCIATED RECEPTOR 13C-LIKE"/>
    <property type="match status" value="1"/>
</dbReference>
<feature type="transmembrane region" description="Helical" evidence="7">
    <location>
        <begin position="306"/>
        <end position="324"/>
    </location>
</feature>
<keyword evidence="4 7" id="KW-0472">Membrane</keyword>
<dbReference type="SUPFAM" id="SSF81321">
    <property type="entry name" value="Family A G protein-coupled receptor-like"/>
    <property type="match status" value="1"/>
</dbReference>
<dbReference type="PRINTS" id="PR00237">
    <property type="entry name" value="GPCRRHODOPSN"/>
</dbReference>
<feature type="transmembrane region" description="Helical" evidence="7">
    <location>
        <begin position="86"/>
        <end position="104"/>
    </location>
</feature>
<reference evidence="9 10" key="1">
    <citation type="submission" date="2024-11" db="EMBL/GenBank/DDBJ databases">
        <title>Adaptive evolution of stress response genes in parasites aligns with host niche diversity.</title>
        <authorList>
            <person name="Hahn C."/>
            <person name="Resl P."/>
        </authorList>
    </citation>
    <scope>NUCLEOTIDE SEQUENCE [LARGE SCALE GENOMIC DNA]</scope>
    <source>
        <strain evidence="9">EGGRZ-B1_66</strain>
        <tissue evidence="9">Body</tissue>
    </source>
</reference>
<evidence type="ECO:0000256" key="7">
    <source>
        <dbReference type="SAM" id="Phobius"/>
    </source>
</evidence>
<name>A0ABD2QJS0_9PLAT</name>
<dbReference type="Proteomes" id="UP001626550">
    <property type="component" value="Unassembled WGS sequence"/>
</dbReference>
<evidence type="ECO:0000313" key="9">
    <source>
        <dbReference type="EMBL" id="KAL3319602.1"/>
    </source>
</evidence>
<keyword evidence="5" id="KW-0807">Transducer</keyword>
<dbReference type="GO" id="GO:0016020">
    <property type="term" value="C:membrane"/>
    <property type="evidence" value="ECO:0007669"/>
    <property type="project" value="UniProtKB-SubCell"/>
</dbReference>
<dbReference type="EMBL" id="JBJKFK010000120">
    <property type="protein sequence ID" value="KAL3319602.1"/>
    <property type="molecule type" value="Genomic_DNA"/>
</dbReference>
<dbReference type="PROSITE" id="PS00237">
    <property type="entry name" value="G_PROTEIN_RECEP_F1_1"/>
    <property type="match status" value="1"/>
</dbReference>
<proteinExistence type="inferred from homology"/>
<feature type="region of interest" description="Disordered" evidence="6">
    <location>
        <begin position="397"/>
        <end position="418"/>
    </location>
</feature>
<evidence type="ECO:0000256" key="5">
    <source>
        <dbReference type="RuleBase" id="RU000688"/>
    </source>
</evidence>
<keyword evidence="5" id="KW-0297">G-protein coupled receptor</keyword>
<gene>
    <name evidence="9" type="ORF">Ciccas_001734</name>
</gene>
<dbReference type="Pfam" id="PF00001">
    <property type="entry name" value="7tm_1"/>
    <property type="match status" value="1"/>
</dbReference>
<comment type="similarity">
    <text evidence="5">Belongs to the G-protein coupled receptor 1 family.</text>
</comment>
<feature type="transmembrane region" description="Helical" evidence="7">
    <location>
        <begin position="173"/>
        <end position="199"/>
    </location>
</feature>
<keyword evidence="3 7" id="KW-1133">Transmembrane helix</keyword>
<accession>A0ABD2QJS0</accession>
<evidence type="ECO:0000256" key="3">
    <source>
        <dbReference type="ARBA" id="ARBA00022989"/>
    </source>
</evidence>
<feature type="compositionally biased region" description="Basic and acidic residues" evidence="6">
    <location>
        <begin position="398"/>
        <end position="418"/>
    </location>
</feature>
<protein>
    <recommendedName>
        <fullName evidence="8">G-protein coupled receptors family 1 profile domain-containing protein</fullName>
    </recommendedName>
</protein>
<dbReference type="PROSITE" id="PS50262">
    <property type="entry name" value="G_PROTEIN_RECEP_F1_2"/>
    <property type="match status" value="1"/>
</dbReference>
<comment type="subcellular location">
    <subcellularLocation>
        <location evidence="1">Membrane</location>
    </subcellularLocation>
</comment>
<dbReference type="InterPro" id="IPR000276">
    <property type="entry name" value="GPCR_Rhodpsn"/>
</dbReference>